<dbReference type="SUPFAM" id="SSF53850">
    <property type="entry name" value="Periplasmic binding protein-like II"/>
    <property type="match status" value="1"/>
</dbReference>
<keyword evidence="2" id="KW-0805">Transcription regulation</keyword>
<keyword evidence="7" id="KW-1185">Reference proteome</keyword>
<evidence type="ECO:0000256" key="4">
    <source>
        <dbReference type="ARBA" id="ARBA00023163"/>
    </source>
</evidence>
<dbReference type="Gene3D" id="1.10.10.10">
    <property type="entry name" value="Winged helix-like DNA-binding domain superfamily/Winged helix DNA-binding domain"/>
    <property type="match status" value="1"/>
</dbReference>
<dbReference type="EMBL" id="FQWM01000009">
    <property type="protein sequence ID" value="SHH80840.1"/>
    <property type="molecule type" value="Genomic_DNA"/>
</dbReference>
<dbReference type="Pfam" id="PF03466">
    <property type="entry name" value="LysR_substrate"/>
    <property type="match status" value="1"/>
</dbReference>
<reference evidence="7" key="1">
    <citation type="submission" date="2016-11" db="EMBL/GenBank/DDBJ databases">
        <authorList>
            <person name="Varghese N."/>
            <person name="Submissions S."/>
        </authorList>
    </citation>
    <scope>NUCLEOTIDE SEQUENCE [LARGE SCALE GENOMIC DNA]</scope>
    <source>
        <strain evidence="7">DSM 28223</strain>
    </source>
</reference>
<dbReference type="Pfam" id="PF00126">
    <property type="entry name" value="HTH_1"/>
    <property type="match status" value="1"/>
</dbReference>
<dbReference type="InterPro" id="IPR058163">
    <property type="entry name" value="LysR-type_TF_proteobact-type"/>
</dbReference>
<evidence type="ECO:0000256" key="2">
    <source>
        <dbReference type="ARBA" id="ARBA00023015"/>
    </source>
</evidence>
<dbReference type="InterPro" id="IPR005119">
    <property type="entry name" value="LysR_subst-bd"/>
</dbReference>
<organism evidence="6 7">
    <name type="scientific">Cognatishimia maritima</name>
    <dbReference type="NCBI Taxonomy" id="870908"/>
    <lineage>
        <taxon>Bacteria</taxon>
        <taxon>Pseudomonadati</taxon>
        <taxon>Pseudomonadota</taxon>
        <taxon>Alphaproteobacteria</taxon>
        <taxon>Rhodobacterales</taxon>
        <taxon>Paracoccaceae</taxon>
        <taxon>Cognatishimia</taxon>
    </lineage>
</organism>
<name>A0A1M5W079_9RHOB</name>
<dbReference type="Proteomes" id="UP000184211">
    <property type="component" value="Unassembled WGS sequence"/>
</dbReference>
<dbReference type="AlphaFoldDB" id="A0A1M5W079"/>
<dbReference type="GO" id="GO:0003700">
    <property type="term" value="F:DNA-binding transcription factor activity"/>
    <property type="evidence" value="ECO:0007669"/>
    <property type="project" value="InterPro"/>
</dbReference>
<dbReference type="GO" id="GO:0043565">
    <property type="term" value="F:sequence-specific DNA binding"/>
    <property type="evidence" value="ECO:0007669"/>
    <property type="project" value="TreeGrafter"/>
</dbReference>
<dbReference type="PANTHER" id="PTHR30537">
    <property type="entry name" value="HTH-TYPE TRANSCRIPTIONAL REGULATOR"/>
    <property type="match status" value="1"/>
</dbReference>
<protein>
    <submittedName>
        <fullName evidence="6">DNA-binding transcriptional regulator, LysR family</fullName>
    </submittedName>
</protein>
<comment type="similarity">
    <text evidence="1">Belongs to the LysR transcriptional regulatory family.</text>
</comment>
<dbReference type="InterPro" id="IPR036390">
    <property type="entry name" value="WH_DNA-bd_sf"/>
</dbReference>
<keyword evidence="3 6" id="KW-0238">DNA-binding</keyword>
<dbReference type="SUPFAM" id="SSF46785">
    <property type="entry name" value="Winged helix' DNA-binding domain"/>
    <property type="match status" value="1"/>
</dbReference>
<evidence type="ECO:0000313" key="6">
    <source>
        <dbReference type="EMBL" id="SHH80840.1"/>
    </source>
</evidence>
<dbReference type="PANTHER" id="PTHR30537:SF3">
    <property type="entry name" value="TRANSCRIPTIONAL REGULATORY PROTEIN"/>
    <property type="match status" value="1"/>
</dbReference>
<dbReference type="RefSeq" id="WP_072794160.1">
    <property type="nucleotide sequence ID" value="NZ_FQWM01000009.1"/>
</dbReference>
<evidence type="ECO:0000313" key="7">
    <source>
        <dbReference type="Proteomes" id="UP000184211"/>
    </source>
</evidence>
<evidence type="ECO:0000259" key="5">
    <source>
        <dbReference type="PROSITE" id="PS50931"/>
    </source>
</evidence>
<feature type="domain" description="HTH lysR-type" evidence="5">
    <location>
        <begin position="8"/>
        <end position="65"/>
    </location>
</feature>
<dbReference type="Gene3D" id="3.40.190.290">
    <property type="match status" value="1"/>
</dbReference>
<dbReference type="OrthoDB" id="9796526at2"/>
<sequence length="296" mass="32258">MSDAVRDFDWDGLRTFLAISRSGSLRGASVELGVNHATVRRALEKLERSLGTRLFDRSDVGLALTQPGEALLDHAYAVEDSAGAVLRSVAGLDAVPKGTVKVSMPPSFAGSFFTPILASFASKYPDINVEVVGTNKFSDLTRNEADVAIRASYKVDDDVIGRRLVRYVVGAYATPEYVDRFNLATGTPARGAEWVGWGGSTSWVKSTPFPGLPVRHALFEIFMQIEAAAAGLGIVWVPAFLADSDPRLIRVPNTETKPDRSIWLLLHADLRQIARVRALVDHVADYVSARRAQFTN</sequence>
<evidence type="ECO:0000256" key="3">
    <source>
        <dbReference type="ARBA" id="ARBA00023125"/>
    </source>
</evidence>
<keyword evidence="4" id="KW-0804">Transcription</keyword>
<dbReference type="STRING" id="870908.SAMN04488044_3337"/>
<dbReference type="GO" id="GO:0006351">
    <property type="term" value="P:DNA-templated transcription"/>
    <property type="evidence" value="ECO:0007669"/>
    <property type="project" value="TreeGrafter"/>
</dbReference>
<dbReference type="InterPro" id="IPR036388">
    <property type="entry name" value="WH-like_DNA-bd_sf"/>
</dbReference>
<proteinExistence type="inferred from homology"/>
<dbReference type="InterPro" id="IPR000847">
    <property type="entry name" value="LysR_HTH_N"/>
</dbReference>
<evidence type="ECO:0000256" key="1">
    <source>
        <dbReference type="ARBA" id="ARBA00009437"/>
    </source>
</evidence>
<accession>A0A1M5W079</accession>
<dbReference type="PROSITE" id="PS50931">
    <property type="entry name" value="HTH_LYSR"/>
    <property type="match status" value="1"/>
</dbReference>
<gene>
    <name evidence="6" type="ORF">SAMN04488044_3337</name>
</gene>